<comment type="caution">
    <text evidence="2">The sequence shown here is derived from an EMBL/GenBank/DDBJ whole genome shotgun (WGS) entry which is preliminary data.</text>
</comment>
<feature type="chain" id="PRO_5047047377" evidence="1">
    <location>
        <begin position="19"/>
        <end position="253"/>
    </location>
</feature>
<sequence length="253" mass="25426">MAQTAGALSKVLVGSATASLLSAVATGGTGPYTYQWYRSTTNGFTPGASNILSGQTALTLSDSGLTGGTSYYYVVATTDTGNGNLVVNSAQLTVATEPGNAQNQFAQSQIVGVVDLSVGSSNVIAAQVAASVTSPIYPGMGVKIVASTNGGIPQVQPISAKGDPVMGFVKYNVKDLSYSAGQNLEVCLFGTVIWAYATGAVTQWNQVCADSTYVGGVQATGNTATIVGIAVDGAAAAGPIRVMLIQNATYATA</sequence>
<protein>
    <submittedName>
        <fullName evidence="2">Uncharacterized protein</fullName>
    </submittedName>
</protein>
<proteinExistence type="predicted"/>
<dbReference type="EMBL" id="CAXAQS010000214">
    <property type="protein sequence ID" value="CAK9250649.1"/>
    <property type="molecule type" value="Genomic_DNA"/>
</dbReference>
<evidence type="ECO:0000313" key="2">
    <source>
        <dbReference type="EMBL" id="CAK9250649.1"/>
    </source>
</evidence>
<evidence type="ECO:0000313" key="3">
    <source>
        <dbReference type="Proteomes" id="UP001497444"/>
    </source>
</evidence>
<dbReference type="InterPro" id="IPR013783">
    <property type="entry name" value="Ig-like_fold"/>
</dbReference>
<feature type="signal peptide" evidence="1">
    <location>
        <begin position="1"/>
        <end position="18"/>
    </location>
</feature>
<evidence type="ECO:0000256" key="1">
    <source>
        <dbReference type="SAM" id="SignalP"/>
    </source>
</evidence>
<keyword evidence="1" id="KW-0732">Signal</keyword>
<keyword evidence="3" id="KW-1185">Reference proteome</keyword>
<dbReference type="Gene3D" id="2.60.40.10">
    <property type="entry name" value="Immunoglobulins"/>
    <property type="match status" value="1"/>
</dbReference>
<gene>
    <name evidence="2" type="ORF">CSSPJE1EN1_LOCUS26027</name>
</gene>
<organism evidence="2 3">
    <name type="scientific">Sphagnum jensenii</name>
    <dbReference type="NCBI Taxonomy" id="128206"/>
    <lineage>
        <taxon>Eukaryota</taxon>
        <taxon>Viridiplantae</taxon>
        <taxon>Streptophyta</taxon>
        <taxon>Embryophyta</taxon>
        <taxon>Bryophyta</taxon>
        <taxon>Sphagnophytina</taxon>
        <taxon>Sphagnopsida</taxon>
        <taxon>Sphagnales</taxon>
        <taxon>Sphagnaceae</taxon>
        <taxon>Sphagnum</taxon>
    </lineage>
</organism>
<name>A0ABP0V8B2_9BRYO</name>
<dbReference type="Proteomes" id="UP001497444">
    <property type="component" value="Unassembled WGS sequence"/>
</dbReference>
<accession>A0ABP0V8B2</accession>
<reference evidence="2" key="1">
    <citation type="submission" date="2024-02" db="EMBL/GenBank/DDBJ databases">
        <authorList>
            <consortium name="ELIXIR-Norway"/>
            <consortium name="Elixir Norway"/>
        </authorList>
    </citation>
    <scope>NUCLEOTIDE SEQUENCE</scope>
</reference>